<feature type="DNA-binding region" description="H-T-H motif" evidence="2">
    <location>
        <begin position="31"/>
        <end position="50"/>
    </location>
</feature>
<feature type="domain" description="HTH tetR-type" evidence="3">
    <location>
        <begin position="8"/>
        <end position="68"/>
    </location>
</feature>
<name>A0A1V4SV10_9CLOT</name>
<comment type="caution">
    <text evidence="4">The sequence shown here is derived from an EMBL/GenBank/DDBJ whole genome shotgun (WGS) entry which is preliminary data.</text>
</comment>
<dbReference type="GO" id="GO:0003677">
    <property type="term" value="F:DNA binding"/>
    <property type="evidence" value="ECO:0007669"/>
    <property type="project" value="UniProtKB-UniRule"/>
</dbReference>
<dbReference type="RefSeq" id="WP_002597333.1">
    <property type="nucleotide sequence ID" value="NZ_LTAY01000039.1"/>
</dbReference>
<evidence type="ECO:0000313" key="4">
    <source>
        <dbReference type="EMBL" id="OPX47704.1"/>
    </source>
</evidence>
<dbReference type="InterPro" id="IPR001647">
    <property type="entry name" value="HTH_TetR"/>
</dbReference>
<evidence type="ECO:0000259" key="3">
    <source>
        <dbReference type="PROSITE" id="PS50977"/>
    </source>
</evidence>
<protein>
    <submittedName>
        <fullName evidence="4">HTH-type transcriptional repressor KstR2</fullName>
    </submittedName>
</protein>
<dbReference type="Gene3D" id="1.10.357.10">
    <property type="entry name" value="Tetracycline Repressor, domain 2"/>
    <property type="match status" value="1"/>
</dbReference>
<keyword evidence="1 2" id="KW-0238">DNA-binding</keyword>
<dbReference type="PRINTS" id="PR00455">
    <property type="entry name" value="HTHTETR"/>
</dbReference>
<dbReference type="PROSITE" id="PS50977">
    <property type="entry name" value="HTH_TETR_2"/>
    <property type="match status" value="1"/>
</dbReference>
<sequence length="302" mass="35620">MEKKIEIIDKKREILNVSIALFSNRGYDKTSVKDIADKCSMSKATIYKYFESKEEILISVIKHFNSIMIDLIQSVDLNKNLTEKEKFEEKIYLLLKHFFSRRDLTIILTRNEVIRKDKKVEQLIIENKILIFNWIKGMIIECYGEEIRDNIVDVSIWLTGILREMSFLFIAKDYVIGDFKEIAKFIVRNMNSIVSANLGYKPIIKSNLMEKLLIDRPVVEDKETLFRKWNCRIEAIRNIIKNDLTVGNKEDVYEILDILLKEIKKEKTNDLLIKGLLAELAKIDKIDENINYLKYIWAVIQK</sequence>
<proteinExistence type="predicted"/>
<evidence type="ECO:0000313" key="5">
    <source>
        <dbReference type="Proteomes" id="UP000191448"/>
    </source>
</evidence>
<dbReference type="PANTHER" id="PTHR43479:SF22">
    <property type="entry name" value="TRANSCRIPTIONAL REGULATOR, TETR FAMILY"/>
    <property type="match status" value="1"/>
</dbReference>
<evidence type="ECO:0000256" key="1">
    <source>
        <dbReference type="ARBA" id="ARBA00023125"/>
    </source>
</evidence>
<accession>A0A1V4SV10</accession>
<dbReference type="EMBL" id="LTAY01000039">
    <property type="protein sequence ID" value="OPX47704.1"/>
    <property type="molecule type" value="Genomic_DNA"/>
</dbReference>
<dbReference type="InterPro" id="IPR009057">
    <property type="entry name" value="Homeodomain-like_sf"/>
</dbReference>
<dbReference type="Proteomes" id="UP000191448">
    <property type="component" value="Unassembled WGS sequence"/>
</dbReference>
<dbReference type="PANTHER" id="PTHR43479">
    <property type="entry name" value="ACREF/ENVCD OPERON REPRESSOR-RELATED"/>
    <property type="match status" value="1"/>
</dbReference>
<evidence type="ECO:0000256" key="2">
    <source>
        <dbReference type="PROSITE-ProRule" id="PRU00335"/>
    </source>
</evidence>
<dbReference type="InterPro" id="IPR050624">
    <property type="entry name" value="HTH-type_Tx_Regulator"/>
</dbReference>
<gene>
    <name evidence="4" type="primary">kstR2_2</name>
    <name evidence="4" type="ORF">CLTHE_16840</name>
</gene>
<reference evidence="4 5" key="1">
    <citation type="submission" date="2016-02" db="EMBL/GenBank/DDBJ databases">
        <title>Genome sequence of Clostridium thermobutyricum DSM 4928.</title>
        <authorList>
            <person name="Poehlein A."/>
            <person name="Daniel R."/>
        </authorList>
    </citation>
    <scope>NUCLEOTIDE SEQUENCE [LARGE SCALE GENOMIC DNA]</scope>
    <source>
        <strain evidence="4 5">DSM 4928</strain>
    </source>
</reference>
<dbReference type="SUPFAM" id="SSF46689">
    <property type="entry name" value="Homeodomain-like"/>
    <property type="match status" value="1"/>
</dbReference>
<dbReference type="OrthoDB" id="494991at2"/>
<dbReference type="Pfam" id="PF00440">
    <property type="entry name" value="TetR_N"/>
    <property type="match status" value="1"/>
</dbReference>
<organism evidence="4 5">
    <name type="scientific">Clostridium thermobutyricum DSM 4928</name>
    <dbReference type="NCBI Taxonomy" id="1121339"/>
    <lineage>
        <taxon>Bacteria</taxon>
        <taxon>Bacillati</taxon>
        <taxon>Bacillota</taxon>
        <taxon>Clostridia</taxon>
        <taxon>Eubacteriales</taxon>
        <taxon>Clostridiaceae</taxon>
        <taxon>Clostridium</taxon>
    </lineage>
</organism>
<dbReference type="AlphaFoldDB" id="A0A1V4SV10"/>